<dbReference type="Proteomes" id="UP001642360">
    <property type="component" value="Unassembled WGS sequence"/>
</dbReference>
<comment type="caution">
    <text evidence="2">The sequence shown here is derived from an EMBL/GenBank/DDBJ whole genome shotgun (WGS) entry which is preliminary data.</text>
</comment>
<accession>A0ABC8UE64</accession>
<protein>
    <recommendedName>
        <fullName evidence="4">BAG family molecular chaperone regulator 8, chloroplastic</fullName>
    </recommendedName>
</protein>
<reference evidence="2 3" key="1">
    <citation type="submission" date="2024-02" db="EMBL/GenBank/DDBJ databases">
        <authorList>
            <person name="Vignale AGUSTIN F."/>
            <person name="Sosa J E."/>
            <person name="Modenutti C."/>
        </authorList>
    </citation>
    <scope>NUCLEOTIDE SEQUENCE [LARGE SCALE GENOMIC DNA]</scope>
</reference>
<proteinExistence type="predicted"/>
<evidence type="ECO:0000313" key="3">
    <source>
        <dbReference type="Proteomes" id="UP001642360"/>
    </source>
</evidence>
<dbReference type="EMBL" id="CAUOFW020007140">
    <property type="protein sequence ID" value="CAK9177736.1"/>
    <property type="molecule type" value="Genomic_DNA"/>
</dbReference>
<dbReference type="AlphaFoldDB" id="A0ABC8UE64"/>
<sequence>MEMASHHHPHCHHQISQPTTLTITSCCCCCCTPSLHHTASLDPLFQSLASHLHRSTPQPHLYSHYLNPPYNMHHHHQTHCYPPQPHQHTPQNFQYRQPHHQQEQTITNVSSLLRRITALESSVRHHSSSASYSLRDAAARTIQTHFRAFILHRSRTLRQLKDLALIKSALNSLKSSISGNNRSDCEILCYKAMDLLLKLDFIEGSDPMIRDGKRSITRELIGFMDLVDGFSVKRNELSSRVGKSVRYAGSDNNPRVSHSEKRVGAVECKDFGSDKRILLEKIRGQVEKIQRFSRASQDDDENVMELENSKIFVNGKYGVSPNRRGVFVKRHGELEAKVRRSVNFAENGNVHRIISSSGEAGEPVLIGDCNSSDGSDSVDAERVFVDNLGREIEEIRVSSKKIG</sequence>
<evidence type="ECO:0000256" key="1">
    <source>
        <dbReference type="ARBA" id="ARBA00023186"/>
    </source>
</evidence>
<name>A0ABC8UE64_9AQUA</name>
<keyword evidence="3" id="KW-1185">Reference proteome</keyword>
<dbReference type="InterPro" id="IPR040400">
    <property type="entry name" value="BAG5/6/7/8"/>
</dbReference>
<evidence type="ECO:0000313" key="2">
    <source>
        <dbReference type="EMBL" id="CAK9177736.1"/>
    </source>
</evidence>
<keyword evidence="1" id="KW-0143">Chaperone</keyword>
<dbReference type="PANTHER" id="PTHR33322">
    <property type="entry name" value="BAG DOMAIN CONTAINING PROTEIN, EXPRESSED"/>
    <property type="match status" value="1"/>
</dbReference>
<organism evidence="2 3">
    <name type="scientific">Ilex paraguariensis</name>
    <name type="common">yerba mate</name>
    <dbReference type="NCBI Taxonomy" id="185542"/>
    <lineage>
        <taxon>Eukaryota</taxon>
        <taxon>Viridiplantae</taxon>
        <taxon>Streptophyta</taxon>
        <taxon>Embryophyta</taxon>
        <taxon>Tracheophyta</taxon>
        <taxon>Spermatophyta</taxon>
        <taxon>Magnoliopsida</taxon>
        <taxon>eudicotyledons</taxon>
        <taxon>Gunneridae</taxon>
        <taxon>Pentapetalae</taxon>
        <taxon>asterids</taxon>
        <taxon>campanulids</taxon>
        <taxon>Aquifoliales</taxon>
        <taxon>Aquifoliaceae</taxon>
        <taxon>Ilex</taxon>
    </lineage>
</organism>
<gene>
    <name evidence="2" type="ORF">ILEXP_LOCUS47658</name>
</gene>
<dbReference type="PANTHER" id="PTHR33322:SF18">
    <property type="entry name" value="BAG FAMILY MOLECULAR CHAPERONE REGULATOR 8, CHLOROPLASTIC"/>
    <property type="match status" value="1"/>
</dbReference>
<evidence type="ECO:0008006" key="4">
    <source>
        <dbReference type="Google" id="ProtNLM"/>
    </source>
</evidence>